<dbReference type="PROSITE" id="PS00134">
    <property type="entry name" value="TRYPSIN_HIS"/>
    <property type="match status" value="1"/>
</dbReference>
<dbReference type="Proteomes" id="UP000265120">
    <property type="component" value="Chromosome 1"/>
</dbReference>
<dbReference type="GO" id="GO:0004252">
    <property type="term" value="F:serine-type endopeptidase activity"/>
    <property type="evidence" value="ECO:0007669"/>
    <property type="project" value="UniProtKB-EC"/>
</dbReference>
<dbReference type="SUPFAM" id="SSF50494">
    <property type="entry name" value="Trypsin-like serine proteases"/>
    <property type="match status" value="1"/>
</dbReference>
<keyword evidence="13" id="KW-1185">Reference proteome</keyword>
<dbReference type="PROSITE" id="PS50240">
    <property type="entry name" value="TRYPSIN_DOM"/>
    <property type="match status" value="1"/>
</dbReference>
<accession>A0A3P8W8P2</accession>
<name>A0A3P8W8P2_CYNSE</name>
<evidence type="ECO:0000256" key="6">
    <source>
        <dbReference type="ARBA" id="ARBA00023157"/>
    </source>
</evidence>
<dbReference type="PANTHER" id="PTHR24264:SF54">
    <property type="entry name" value="PEPTIDASE S1 DOMAIN-CONTAINING PROTEIN"/>
    <property type="match status" value="1"/>
</dbReference>
<evidence type="ECO:0000256" key="3">
    <source>
        <dbReference type="ARBA" id="ARBA00022801"/>
    </source>
</evidence>
<evidence type="ECO:0000256" key="1">
    <source>
        <dbReference type="ARBA" id="ARBA00004239"/>
    </source>
</evidence>
<feature type="domain" description="Peptidase S1" evidence="11">
    <location>
        <begin position="66"/>
        <end position="307"/>
    </location>
</feature>
<dbReference type="GO" id="GO:0006508">
    <property type="term" value="P:proteolysis"/>
    <property type="evidence" value="ECO:0007669"/>
    <property type="project" value="UniProtKB-KW"/>
</dbReference>
<dbReference type="Ensembl" id="ENSCSET00000024218.1">
    <property type="protein sequence ID" value="ENSCSEP00000023898.1"/>
    <property type="gene ID" value="ENSCSEG00000015236.1"/>
</dbReference>
<reference evidence="12" key="2">
    <citation type="submission" date="2025-08" db="UniProtKB">
        <authorList>
            <consortium name="Ensembl"/>
        </authorList>
    </citation>
    <scope>IDENTIFICATION</scope>
</reference>
<evidence type="ECO:0000313" key="13">
    <source>
        <dbReference type="Proteomes" id="UP000265120"/>
    </source>
</evidence>
<dbReference type="SMART" id="SM00020">
    <property type="entry name" value="Tryp_SPc"/>
    <property type="match status" value="1"/>
</dbReference>
<feature type="region of interest" description="Disordered" evidence="10">
    <location>
        <begin position="1"/>
        <end position="29"/>
    </location>
</feature>
<dbReference type="InterPro" id="IPR001254">
    <property type="entry name" value="Trypsin_dom"/>
</dbReference>
<dbReference type="EC" id="3.4.21.4" evidence="8"/>
<dbReference type="PRINTS" id="PR00722">
    <property type="entry name" value="CHYMOTRYPSIN"/>
</dbReference>
<keyword evidence="4 9" id="KW-0720">Serine protease</keyword>
<dbReference type="CDD" id="cd00190">
    <property type="entry name" value="Tryp_SPc"/>
    <property type="match status" value="1"/>
</dbReference>
<dbReference type="InterPro" id="IPR001314">
    <property type="entry name" value="Peptidase_S1A"/>
</dbReference>
<keyword evidence="6" id="KW-1015">Disulfide bond</keyword>
<dbReference type="PROSITE" id="PS00135">
    <property type="entry name" value="TRYPSIN_SER"/>
    <property type="match status" value="1"/>
</dbReference>
<evidence type="ECO:0000256" key="8">
    <source>
        <dbReference type="ARBA" id="ARBA00038868"/>
    </source>
</evidence>
<proteinExistence type="predicted"/>
<dbReference type="Gene3D" id="2.40.10.10">
    <property type="entry name" value="Trypsin-like serine proteases"/>
    <property type="match status" value="1"/>
</dbReference>
<evidence type="ECO:0000256" key="4">
    <source>
        <dbReference type="ARBA" id="ARBA00022825"/>
    </source>
</evidence>
<dbReference type="Pfam" id="PF00089">
    <property type="entry name" value="Trypsin"/>
    <property type="match status" value="1"/>
</dbReference>
<evidence type="ECO:0000259" key="11">
    <source>
        <dbReference type="PROSITE" id="PS50240"/>
    </source>
</evidence>
<keyword evidence="2 9" id="KW-0645">Protease</keyword>
<dbReference type="InterPro" id="IPR033116">
    <property type="entry name" value="TRYPSIN_SER"/>
</dbReference>
<dbReference type="InterPro" id="IPR043504">
    <property type="entry name" value="Peptidase_S1_PA_chymotrypsin"/>
</dbReference>
<evidence type="ECO:0000256" key="7">
    <source>
        <dbReference type="ARBA" id="ARBA00036320"/>
    </source>
</evidence>
<comment type="catalytic activity">
    <reaction evidence="7">
        <text>Preferential cleavage: Arg-|-Xaa, Lys-|-Xaa.</text>
        <dbReference type="EC" id="3.4.21.4"/>
    </reaction>
</comment>
<dbReference type="PANTHER" id="PTHR24264">
    <property type="entry name" value="TRYPSIN-RELATED"/>
    <property type="match status" value="1"/>
</dbReference>
<dbReference type="STRING" id="244447.ENSCSEP00000023898"/>
<sequence length="317" mass="34601">MFSCRIYQKKKKSRSRRRSPSPSTSSSGQLTLGVCFSQTHTMASVKDLILAAALLVAALVSLTEGIMGGGEAAPHSRPYMASIQKPEGEKMIHECGGFVVADQWVMSAAHCLSDGINGRKIVLGVHSLSQVEDTKQTFDILEVHNHPSFQSYNFDNDIALIKLDRTYNSTEAVQAVQFLRAGGSNPETDAEVETAGWGSQDNLGTRPDKLQELTIDVFSSRRCKRSDYYGRKFTDNMMCAYRVCQDPCNKPHEKEDSCDGDSGGPLLYQGVVVGVTSNGGKKCGQLKKPGIYTIVSRYTEWIDSIIGSQPTAAPQST</sequence>
<keyword evidence="5" id="KW-0865">Zymogen</keyword>
<evidence type="ECO:0000313" key="12">
    <source>
        <dbReference type="Ensembl" id="ENSCSEP00000023898.1"/>
    </source>
</evidence>
<dbReference type="InParanoid" id="A0A3P8W8P2"/>
<evidence type="ECO:0000256" key="2">
    <source>
        <dbReference type="ARBA" id="ARBA00022670"/>
    </source>
</evidence>
<dbReference type="GO" id="GO:0005615">
    <property type="term" value="C:extracellular space"/>
    <property type="evidence" value="ECO:0007669"/>
    <property type="project" value="TreeGrafter"/>
</dbReference>
<dbReference type="InterPro" id="IPR050127">
    <property type="entry name" value="Serine_Proteases_S1"/>
</dbReference>
<dbReference type="AlphaFoldDB" id="A0A3P8W8P2"/>
<dbReference type="InterPro" id="IPR009003">
    <property type="entry name" value="Peptidase_S1_PA"/>
</dbReference>
<dbReference type="GeneTree" id="ENSGT00940000162161"/>
<organism evidence="12 13">
    <name type="scientific">Cynoglossus semilaevis</name>
    <name type="common">Tongue sole</name>
    <dbReference type="NCBI Taxonomy" id="244447"/>
    <lineage>
        <taxon>Eukaryota</taxon>
        <taxon>Metazoa</taxon>
        <taxon>Chordata</taxon>
        <taxon>Craniata</taxon>
        <taxon>Vertebrata</taxon>
        <taxon>Euteleostomi</taxon>
        <taxon>Actinopterygii</taxon>
        <taxon>Neopterygii</taxon>
        <taxon>Teleostei</taxon>
        <taxon>Neoteleostei</taxon>
        <taxon>Acanthomorphata</taxon>
        <taxon>Carangaria</taxon>
        <taxon>Pleuronectiformes</taxon>
        <taxon>Pleuronectoidei</taxon>
        <taxon>Cynoglossidae</taxon>
        <taxon>Cynoglossinae</taxon>
        <taxon>Cynoglossus</taxon>
    </lineage>
</organism>
<keyword evidence="3 9" id="KW-0378">Hydrolase</keyword>
<dbReference type="InterPro" id="IPR018114">
    <property type="entry name" value="TRYPSIN_HIS"/>
</dbReference>
<evidence type="ECO:0000256" key="9">
    <source>
        <dbReference type="RuleBase" id="RU363034"/>
    </source>
</evidence>
<evidence type="ECO:0000256" key="5">
    <source>
        <dbReference type="ARBA" id="ARBA00023145"/>
    </source>
</evidence>
<protein>
    <recommendedName>
        <fullName evidence="8">trypsin</fullName>
        <ecNumber evidence="8">3.4.21.4</ecNumber>
    </recommendedName>
</protein>
<reference evidence="12 13" key="1">
    <citation type="journal article" date="2014" name="Nat. Genet.">
        <title>Whole-genome sequence of a flatfish provides insights into ZW sex chromosome evolution and adaptation to a benthic lifestyle.</title>
        <authorList>
            <person name="Chen S."/>
            <person name="Zhang G."/>
            <person name="Shao C."/>
            <person name="Huang Q."/>
            <person name="Liu G."/>
            <person name="Zhang P."/>
            <person name="Song W."/>
            <person name="An N."/>
            <person name="Chalopin D."/>
            <person name="Volff J.N."/>
            <person name="Hong Y."/>
            <person name="Li Q."/>
            <person name="Sha Z."/>
            <person name="Zhou H."/>
            <person name="Xie M."/>
            <person name="Yu Q."/>
            <person name="Liu Y."/>
            <person name="Xiang H."/>
            <person name="Wang N."/>
            <person name="Wu K."/>
            <person name="Yang C."/>
            <person name="Zhou Q."/>
            <person name="Liao X."/>
            <person name="Yang L."/>
            <person name="Hu Q."/>
            <person name="Zhang J."/>
            <person name="Meng L."/>
            <person name="Jin L."/>
            <person name="Tian Y."/>
            <person name="Lian J."/>
            <person name="Yang J."/>
            <person name="Miao G."/>
            <person name="Liu S."/>
            <person name="Liang Z."/>
            <person name="Yan F."/>
            <person name="Li Y."/>
            <person name="Sun B."/>
            <person name="Zhang H."/>
            <person name="Zhang J."/>
            <person name="Zhu Y."/>
            <person name="Du M."/>
            <person name="Zhao Y."/>
            <person name="Schartl M."/>
            <person name="Tang Q."/>
            <person name="Wang J."/>
        </authorList>
    </citation>
    <scope>NUCLEOTIDE SEQUENCE</scope>
</reference>
<evidence type="ECO:0000256" key="10">
    <source>
        <dbReference type="SAM" id="MobiDB-lite"/>
    </source>
</evidence>
<feature type="region of interest" description="Disordered" evidence="10">
    <location>
        <begin position="184"/>
        <end position="203"/>
    </location>
</feature>
<dbReference type="FunCoup" id="A0A3P8W8P2">
    <property type="interactions" value="287"/>
</dbReference>
<comment type="subcellular location">
    <subcellularLocation>
        <location evidence="1">Secreted</location>
        <location evidence="1">Extracellular space</location>
    </subcellularLocation>
</comment>
<reference evidence="12" key="3">
    <citation type="submission" date="2025-09" db="UniProtKB">
        <authorList>
            <consortium name="Ensembl"/>
        </authorList>
    </citation>
    <scope>IDENTIFICATION</scope>
</reference>
<feature type="compositionally biased region" description="Basic residues" evidence="10">
    <location>
        <begin position="7"/>
        <end position="19"/>
    </location>
</feature>
<dbReference type="FunFam" id="2.40.10.10:FF:000005">
    <property type="entry name" value="Serine protease 37"/>
    <property type="match status" value="1"/>
</dbReference>